<dbReference type="PANTHER" id="PTHR23073">
    <property type="entry name" value="26S PROTEASOME REGULATORY SUBUNIT"/>
    <property type="match status" value="1"/>
</dbReference>
<dbReference type="Pfam" id="PF00004">
    <property type="entry name" value="AAA"/>
    <property type="match status" value="1"/>
</dbReference>
<evidence type="ECO:0000256" key="2">
    <source>
        <dbReference type="ARBA" id="ARBA00022741"/>
    </source>
</evidence>
<dbReference type="OrthoDB" id="7438987at2"/>
<dbReference type="GO" id="GO:0016887">
    <property type="term" value="F:ATP hydrolysis activity"/>
    <property type="evidence" value="ECO:0007669"/>
    <property type="project" value="InterPro"/>
</dbReference>
<proteinExistence type="inferred from homology"/>
<dbReference type="InterPro" id="IPR003959">
    <property type="entry name" value="ATPase_AAA_core"/>
</dbReference>
<feature type="domain" description="AAA+ ATPase" evidence="4">
    <location>
        <begin position="238"/>
        <end position="367"/>
    </location>
</feature>
<dbReference type="InterPro" id="IPR050221">
    <property type="entry name" value="26S_Proteasome_ATPase"/>
</dbReference>
<sequence>MATDTSLIVLQQEMDWLQAVIDQVIKSYLLQEGHENHWLDIAMPDLTGVSCPYADSVNAWNLDVYSRLALVLAMAPHIRPDALDVFFGKNQLYDRGFTEFGGVTDKGHSGFLPTAQTLCFLITATNPELRLEVMEIFANENVLTKEQVISISDVESYLPRFNGVLILSNYWFQYFLTGRYPLQENSSSFPAQKINTNMNWEDVVLSDDVMEQITGIRTWLEHGDTLMNDWGLFKKLKPGYRALFYGPPGTGKTLTATLIGKASGRDVYRVDLSMVVDKYIGETEKNLSRIFDIAQHKNWILFFDEADALFGKRTAANSSNDRHANQQTAYLLQRIEDFPGIVILATNLKANMDEAFSRRFQAMVRFPMPTATERYELWQGAFSGKCTLSPDIDLYKIAEEYELAGGAIINVLRYCAMCAISRGDTVVNADELMEGIRREFKKDNKTINLIT</sequence>
<keyword evidence="6" id="KW-1185">Reference proteome</keyword>
<gene>
    <name evidence="5" type="ORF">HYN43_028890</name>
</gene>
<reference evidence="5 6" key="1">
    <citation type="submission" date="2018-10" db="EMBL/GenBank/DDBJ databases">
        <title>Genome sequencing of Mucilaginibacter sp. HYN0043.</title>
        <authorList>
            <person name="Kim M."/>
            <person name="Yi H."/>
        </authorList>
    </citation>
    <scope>NUCLEOTIDE SEQUENCE [LARGE SCALE GENOMIC DNA]</scope>
    <source>
        <strain evidence="5 6">HYN0043</strain>
    </source>
</reference>
<dbReference type="AlphaFoldDB" id="A0A494VVL5"/>
<protein>
    <submittedName>
        <fullName evidence="5">AAA family ATPase</fullName>
    </submittedName>
</protein>
<evidence type="ECO:0000313" key="6">
    <source>
        <dbReference type="Proteomes" id="UP000270046"/>
    </source>
</evidence>
<dbReference type="InterPro" id="IPR027417">
    <property type="entry name" value="P-loop_NTPase"/>
</dbReference>
<accession>A0A494VVL5</accession>
<dbReference type="SMART" id="SM00382">
    <property type="entry name" value="AAA"/>
    <property type="match status" value="1"/>
</dbReference>
<keyword evidence="2" id="KW-0547">Nucleotide-binding</keyword>
<dbReference type="Gene3D" id="3.40.50.300">
    <property type="entry name" value="P-loop containing nucleotide triphosphate hydrolases"/>
    <property type="match status" value="1"/>
</dbReference>
<dbReference type="CDD" id="cd19481">
    <property type="entry name" value="RecA-like_protease"/>
    <property type="match status" value="1"/>
</dbReference>
<evidence type="ECO:0000259" key="4">
    <source>
        <dbReference type="SMART" id="SM00382"/>
    </source>
</evidence>
<dbReference type="EMBL" id="CP032869">
    <property type="protein sequence ID" value="AYL99044.1"/>
    <property type="molecule type" value="Genomic_DNA"/>
</dbReference>
<name>A0A494VVL5_9SPHI</name>
<dbReference type="SUPFAM" id="SSF52540">
    <property type="entry name" value="P-loop containing nucleoside triphosphate hydrolases"/>
    <property type="match status" value="1"/>
</dbReference>
<organism evidence="5 6">
    <name type="scientific">Mucilaginibacter celer</name>
    <dbReference type="NCBI Taxonomy" id="2305508"/>
    <lineage>
        <taxon>Bacteria</taxon>
        <taxon>Pseudomonadati</taxon>
        <taxon>Bacteroidota</taxon>
        <taxon>Sphingobacteriia</taxon>
        <taxon>Sphingobacteriales</taxon>
        <taxon>Sphingobacteriaceae</taxon>
        <taxon>Mucilaginibacter</taxon>
    </lineage>
</organism>
<keyword evidence="3" id="KW-0067">ATP-binding</keyword>
<dbReference type="GO" id="GO:0005524">
    <property type="term" value="F:ATP binding"/>
    <property type="evidence" value="ECO:0007669"/>
    <property type="project" value="UniProtKB-KW"/>
</dbReference>
<evidence type="ECO:0000256" key="3">
    <source>
        <dbReference type="ARBA" id="ARBA00022840"/>
    </source>
</evidence>
<evidence type="ECO:0000313" key="5">
    <source>
        <dbReference type="EMBL" id="AYL99044.1"/>
    </source>
</evidence>
<dbReference type="Proteomes" id="UP000270046">
    <property type="component" value="Chromosome"/>
</dbReference>
<dbReference type="KEGG" id="muh:HYN43_028890"/>
<dbReference type="RefSeq" id="WP_119407287.1">
    <property type="nucleotide sequence ID" value="NZ_CP032869.1"/>
</dbReference>
<evidence type="ECO:0000256" key="1">
    <source>
        <dbReference type="ARBA" id="ARBA00006914"/>
    </source>
</evidence>
<comment type="similarity">
    <text evidence="1">Belongs to the AAA ATPase family.</text>
</comment>
<dbReference type="InterPro" id="IPR003593">
    <property type="entry name" value="AAA+_ATPase"/>
</dbReference>